<evidence type="ECO:0000256" key="1">
    <source>
        <dbReference type="SAM" id="SignalP"/>
    </source>
</evidence>
<dbReference type="EMBL" id="DF836704">
    <property type="protein sequence ID" value="GAN10857.1"/>
    <property type="molecule type" value="Genomic_DNA"/>
</dbReference>
<feature type="chain" id="PRO_5002200238" evidence="1">
    <location>
        <begin position="21"/>
        <end position="83"/>
    </location>
</feature>
<dbReference type="OrthoDB" id="10063670at2759"/>
<gene>
    <name evidence="2" type="ORF">MAM1_0415c10407</name>
</gene>
<sequence>MNKFYICCLLVLGLISSSYAGPLAYGICQTGCNALVVSCYAAAGFTFGTITAGAGLPAVLVSCNAGLGVCMAGCVAAGLSPTL</sequence>
<protein>
    <submittedName>
        <fullName evidence="2">Zygote-specific protein</fullName>
    </submittedName>
</protein>
<dbReference type="AlphaFoldDB" id="A0A0C9N468"/>
<dbReference type="PANTHER" id="PTHR37475:SF1">
    <property type="entry name" value="ZYGOTE-SPECIFIC PROTEIN"/>
    <property type="match status" value="1"/>
</dbReference>
<reference evidence="2" key="1">
    <citation type="submission" date="2014-09" db="EMBL/GenBank/DDBJ databases">
        <title>Draft genome sequence of an oleaginous Mucoromycotina fungus Mucor ambiguus NBRC6742.</title>
        <authorList>
            <person name="Takeda I."/>
            <person name="Yamane N."/>
            <person name="Morita T."/>
            <person name="Tamano K."/>
            <person name="Machida M."/>
            <person name="Baker S."/>
            <person name="Koike H."/>
        </authorList>
    </citation>
    <scope>NUCLEOTIDE SEQUENCE</scope>
    <source>
        <strain evidence="2">NBRC 6742</strain>
    </source>
</reference>
<keyword evidence="3" id="KW-1185">Reference proteome</keyword>
<accession>A0A0C9N468</accession>
<proteinExistence type="predicted"/>
<name>A0A0C9N468_9FUNG</name>
<evidence type="ECO:0000313" key="3">
    <source>
        <dbReference type="Proteomes" id="UP000053815"/>
    </source>
</evidence>
<evidence type="ECO:0000313" key="2">
    <source>
        <dbReference type="EMBL" id="GAN10857.1"/>
    </source>
</evidence>
<dbReference type="PANTHER" id="PTHR37475">
    <property type="entry name" value="ZYGOTE-SPECIFIC CLASS V COPY B GENE PROTEIN"/>
    <property type="match status" value="1"/>
</dbReference>
<dbReference type="STRING" id="91626.A0A0C9N468"/>
<dbReference type="Proteomes" id="UP000053815">
    <property type="component" value="Unassembled WGS sequence"/>
</dbReference>
<keyword evidence="1" id="KW-0732">Signal</keyword>
<feature type="signal peptide" evidence="1">
    <location>
        <begin position="1"/>
        <end position="20"/>
    </location>
</feature>
<organism evidence="2">
    <name type="scientific">Mucor ambiguus</name>
    <dbReference type="NCBI Taxonomy" id="91626"/>
    <lineage>
        <taxon>Eukaryota</taxon>
        <taxon>Fungi</taxon>
        <taxon>Fungi incertae sedis</taxon>
        <taxon>Mucoromycota</taxon>
        <taxon>Mucoromycotina</taxon>
        <taxon>Mucoromycetes</taxon>
        <taxon>Mucorales</taxon>
        <taxon>Mucorineae</taxon>
        <taxon>Mucoraceae</taxon>
        <taxon>Mucor</taxon>
    </lineage>
</organism>